<gene>
    <name evidence="1" type="ORF">H6F44_07845</name>
</gene>
<protein>
    <submittedName>
        <fullName evidence="1">Uncharacterized protein</fullName>
    </submittedName>
</protein>
<keyword evidence="2" id="KW-1185">Reference proteome</keyword>
<dbReference type="Proteomes" id="UP000631421">
    <property type="component" value="Unassembled WGS sequence"/>
</dbReference>
<organism evidence="1 2">
    <name type="scientific">Pseudanabaena cinerea FACHB-1277</name>
    <dbReference type="NCBI Taxonomy" id="2949581"/>
    <lineage>
        <taxon>Bacteria</taxon>
        <taxon>Bacillati</taxon>
        <taxon>Cyanobacteriota</taxon>
        <taxon>Cyanophyceae</taxon>
        <taxon>Pseudanabaenales</taxon>
        <taxon>Pseudanabaenaceae</taxon>
        <taxon>Pseudanabaena</taxon>
        <taxon>Pseudanabaena cinerea</taxon>
    </lineage>
</organism>
<proteinExistence type="predicted"/>
<sequence length="72" mass="8238">MQAQDLNRFDLFFLPNCDHKGTTINTVYQVKEHTDDGIIAHGSLQSQYGSLNLDFYLPNWAEVELLPIEQAL</sequence>
<evidence type="ECO:0000313" key="1">
    <source>
        <dbReference type="EMBL" id="MBD2150034.1"/>
    </source>
</evidence>
<comment type="caution">
    <text evidence="1">The sequence shown here is derived from an EMBL/GenBank/DDBJ whole genome shotgun (WGS) entry which is preliminary data.</text>
</comment>
<name>A0A926Z7L0_9CYAN</name>
<reference evidence="1" key="1">
    <citation type="journal article" date="2015" name="ISME J.">
        <title>Draft Genome Sequence of Streptomyces incarnatus NRRL8089, which Produces the Nucleoside Antibiotic Sinefungin.</title>
        <authorList>
            <person name="Oshima K."/>
            <person name="Hattori M."/>
            <person name="Shimizu H."/>
            <person name="Fukuda K."/>
            <person name="Nemoto M."/>
            <person name="Inagaki K."/>
            <person name="Tamura T."/>
        </authorList>
    </citation>
    <scope>NUCLEOTIDE SEQUENCE</scope>
    <source>
        <strain evidence="1">FACHB-1277</strain>
    </source>
</reference>
<accession>A0A926Z7L0</accession>
<dbReference type="EMBL" id="JACJPY010000018">
    <property type="protein sequence ID" value="MBD2150034.1"/>
    <property type="molecule type" value="Genomic_DNA"/>
</dbReference>
<dbReference type="RefSeq" id="WP_190350405.1">
    <property type="nucleotide sequence ID" value="NZ_JACJPY010000018.1"/>
</dbReference>
<dbReference type="AlphaFoldDB" id="A0A926Z7L0"/>
<reference evidence="1" key="2">
    <citation type="submission" date="2020-08" db="EMBL/GenBank/DDBJ databases">
        <authorList>
            <person name="Chen M."/>
            <person name="Teng W."/>
            <person name="Zhao L."/>
            <person name="Hu C."/>
            <person name="Zhou Y."/>
            <person name="Han B."/>
            <person name="Song L."/>
            <person name="Shu W."/>
        </authorList>
    </citation>
    <scope>NUCLEOTIDE SEQUENCE</scope>
    <source>
        <strain evidence="1">FACHB-1277</strain>
    </source>
</reference>
<evidence type="ECO:0000313" key="2">
    <source>
        <dbReference type="Proteomes" id="UP000631421"/>
    </source>
</evidence>